<reference evidence="2 3" key="1">
    <citation type="submission" date="2019-03" db="EMBL/GenBank/DDBJ databases">
        <title>Muricauda SCR12 sp.nov, a marine bacterium isolated from Pacific Ocean:the Okinawa trough.</title>
        <authorList>
            <person name="Liu L."/>
        </authorList>
    </citation>
    <scope>NUCLEOTIDE SEQUENCE [LARGE SCALE GENOMIC DNA]</scope>
    <source>
        <strain evidence="2 3">SCR12</strain>
    </source>
</reference>
<dbReference type="Proteomes" id="UP000310406">
    <property type="component" value="Unassembled WGS sequence"/>
</dbReference>
<sequence>MKHTIILLVAFSMLVKPLWPIMEYVANYEYISEVLCKNKNRPELQCNGKCYLAKQLEEQQKDSDRNPFGDQRSKTEVQPMDFFQPIPSVDLSLQFQTCIAPSGYYYQDLHTSLFVRDIPHPPEQA</sequence>
<name>A0A4S8RR25_9FLAO</name>
<keyword evidence="3" id="KW-1185">Reference proteome</keyword>
<dbReference type="OrthoDB" id="980645at2"/>
<organism evidence="2 3">
    <name type="scientific">Flagellimonas alvinocaridis</name>
    <dbReference type="NCBI Taxonomy" id="2530200"/>
    <lineage>
        <taxon>Bacteria</taxon>
        <taxon>Pseudomonadati</taxon>
        <taxon>Bacteroidota</taxon>
        <taxon>Flavobacteriia</taxon>
        <taxon>Flavobacteriales</taxon>
        <taxon>Flavobacteriaceae</taxon>
        <taxon>Flagellimonas</taxon>
    </lineage>
</organism>
<comment type="caution">
    <text evidence="2">The sequence shown here is derived from an EMBL/GenBank/DDBJ whole genome shotgun (WGS) entry which is preliminary data.</text>
</comment>
<accession>A0A4S8RR25</accession>
<evidence type="ECO:0000313" key="2">
    <source>
        <dbReference type="EMBL" id="THV59515.1"/>
    </source>
</evidence>
<feature type="compositionally biased region" description="Basic and acidic residues" evidence="1">
    <location>
        <begin position="58"/>
        <end position="75"/>
    </location>
</feature>
<evidence type="ECO:0000256" key="1">
    <source>
        <dbReference type="SAM" id="MobiDB-lite"/>
    </source>
</evidence>
<dbReference type="AlphaFoldDB" id="A0A4S8RR25"/>
<protein>
    <submittedName>
        <fullName evidence="2">Uncharacterized protein</fullName>
    </submittedName>
</protein>
<gene>
    <name evidence="2" type="ORF">EZV76_08065</name>
</gene>
<dbReference type="RefSeq" id="WP_136566033.1">
    <property type="nucleotide sequence ID" value="NZ_SNTZ01000003.1"/>
</dbReference>
<dbReference type="EMBL" id="SNTZ01000003">
    <property type="protein sequence ID" value="THV59515.1"/>
    <property type="molecule type" value="Genomic_DNA"/>
</dbReference>
<proteinExistence type="predicted"/>
<evidence type="ECO:0000313" key="3">
    <source>
        <dbReference type="Proteomes" id="UP000310406"/>
    </source>
</evidence>
<feature type="region of interest" description="Disordered" evidence="1">
    <location>
        <begin position="58"/>
        <end position="77"/>
    </location>
</feature>